<dbReference type="RefSeq" id="WP_380663536.1">
    <property type="nucleotide sequence ID" value="NZ_JBHTCJ010000001.1"/>
</dbReference>
<dbReference type="PROSITE" id="PS51585">
    <property type="entry name" value="SAM_MT_TPMT"/>
    <property type="match status" value="1"/>
</dbReference>
<accession>A0ABW2LEY5</accession>
<keyword evidence="2" id="KW-0808">Transferase</keyword>
<evidence type="ECO:0000256" key="2">
    <source>
        <dbReference type="ARBA" id="ARBA00022679"/>
    </source>
</evidence>
<evidence type="ECO:0000256" key="1">
    <source>
        <dbReference type="ARBA" id="ARBA00022603"/>
    </source>
</evidence>
<feature type="domain" description="Methyltransferase" evidence="4">
    <location>
        <begin position="48"/>
        <end position="142"/>
    </location>
</feature>
<evidence type="ECO:0000256" key="3">
    <source>
        <dbReference type="ARBA" id="ARBA00022691"/>
    </source>
</evidence>
<keyword evidence="6" id="KW-1185">Reference proteome</keyword>
<protein>
    <submittedName>
        <fullName evidence="5">Class I SAM-dependent methyltransferase</fullName>
    </submittedName>
</protein>
<name>A0ABW2LEY5_9PSEU</name>
<reference evidence="6" key="1">
    <citation type="journal article" date="2019" name="Int. J. Syst. Evol. Microbiol.">
        <title>The Global Catalogue of Microorganisms (GCM) 10K type strain sequencing project: providing services to taxonomists for standard genome sequencing and annotation.</title>
        <authorList>
            <consortium name="The Broad Institute Genomics Platform"/>
            <consortium name="The Broad Institute Genome Sequencing Center for Infectious Disease"/>
            <person name="Wu L."/>
            <person name="Ma J."/>
        </authorList>
    </citation>
    <scope>NUCLEOTIDE SEQUENCE [LARGE SCALE GENOMIC DNA]</scope>
    <source>
        <strain evidence="6">WLHS5</strain>
    </source>
</reference>
<dbReference type="Proteomes" id="UP001596504">
    <property type="component" value="Unassembled WGS sequence"/>
</dbReference>
<evidence type="ECO:0000313" key="5">
    <source>
        <dbReference type="EMBL" id="MFC7340145.1"/>
    </source>
</evidence>
<dbReference type="Gene3D" id="3.40.50.150">
    <property type="entry name" value="Vaccinia Virus protein VP39"/>
    <property type="match status" value="1"/>
</dbReference>
<dbReference type="PANTHER" id="PTHR43464">
    <property type="entry name" value="METHYLTRANSFERASE"/>
    <property type="match status" value="1"/>
</dbReference>
<dbReference type="GO" id="GO:0032259">
    <property type="term" value="P:methylation"/>
    <property type="evidence" value="ECO:0007669"/>
    <property type="project" value="UniProtKB-KW"/>
</dbReference>
<dbReference type="InterPro" id="IPR029063">
    <property type="entry name" value="SAM-dependent_MTases_sf"/>
</dbReference>
<dbReference type="InterPro" id="IPR008854">
    <property type="entry name" value="TPMT"/>
</dbReference>
<dbReference type="EMBL" id="JBHTCJ010000001">
    <property type="protein sequence ID" value="MFC7340145.1"/>
    <property type="molecule type" value="Genomic_DNA"/>
</dbReference>
<dbReference type="InterPro" id="IPR041698">
    <property type="entry name" value="Methyltransf_25"/>
</dbReference>
<organism evidence="5 6">
    <name type="scientific">Saccharopolyspora griseoalba</name>
    <dbReference type="NCBI Taxonomy" id="1431848"/>
    <lineage>
        <taxon>Bacteria</taxon>
        <taxon>Bacillati</taxon>
        <taxon>Actinomycetota</taxon>
        <taxon>Actinomycetes</taxon>
        <taxon>Pseudonocardiales</taxon>
        <taxon>Pseudonocardiaceae</taxon>
        <taxon>Saccharopolyspora</taxon>
    </lineage>
</organism>
<dbReference type="PANTHER" id="PTHR43464:SF19">
    <property type="entry name" value="UBIQUINONE BIOSYNTHESIS O-METHYLTRANSFERASE, MITOCHONDRIAL"/>
    <property type="match status" value="1"/>
</dbReference>
<evidence type="ECO:0000313" key="6">
    <source>
        <dbReference type="Proteomes" id="UP001596504"/>
    </source>
</evidence>
<comment type="caution">
    <text evidence="5">The sequence shown here is derived from an EMBL/GenBank/DDBJ whole genome shotgun (WGS) entry which is preliminary data.</text>
</comment>
<dbReference type="GO" id="GO:0008168">
    <property type="term" value="F:methyltransferase activity"/>
    <property type="evidence" value="ECO:0007669"/>
    <property type="project" value="UniProtKB-KW"/>
</dbReference>
<sequence length="219" mass="23204">MHDELPDFDAVYRGQGITEGADQSVPWNIGVPQPAIAELIEQGVGSPVLDAGCGVGVTALDLAARGHEVVGVDSSETAIAEAEAAKDARHATASFQVADVTELDGYYDGRFSTVIDSTLFHSLPVDRRDDYLRSIARAARDGAVLRVLVFRSDAFPEGGGPNAVTAEELRAAVEEHWNVDSIEDSSIAAFLPAELGGAAHPTDEQGRSRIPAFLLTAHR</sequence>
<dbReference type="Pfam" id="PF13649">
    <property type="entry name" value="Methyltransf_25"/>
    <property type="match status" value="1"/>
</dbReference>
<proteinExistence type="predicted"/>
<keyword evidence="1 5" id="KW-0489">Methyltransferase</keyword>
<keyword evidence="3" id="KW-0949">S-adenosyl-L-methionine</keyword>
<gene>
    <name evidence="5" type="ORF">ACFQRI_01885</name>
</gene>
<evidence type="ECO:0000259" key="4">
    <source>
        <dbReference type="Pfam" id="PF13649"/>
    </source>
</evidence>
<dbReference type="SUPFAM" id="SSF53335">
    <property type="entry name" value="S-adenosyl-L-methionine-dependent methyltransferases"/>
    <property type="match status" value="1"/>
</dbReference>
<dbReference type="CDD" id="cd02440">
    <property type="entry name" value="AdoMet_MTases"/>
    <property type="match status" value="1"/>
</dbReference>